<evidence type="ECO:0000256" key="1">
    <source>
        <dbReference type="SAM" id="SignalP"/>
    </source>
</evidence>
<dbReference type="PANTHER" id="PTHR10900">
    <property type="entry name" value="PERIOSTIN-RELATED"/>
    <property type="match status" value="1"/>
</dbReference>
<reference evidence="3" key="1">
    <citation type="submission" date="2020-11" db="EMBL/GenBank/DDBJ databases">
        <title>Bacterial whole genome sequence for Panacibacter sp. DH6.</title>
        <authorList>
            <person name="Le V."/>
            <person name="Ko S."/>
            <person name="Ahn C.-Y."/>
            <person name="Oh H.-M."/>
        </authorList>
    </citation>
    <scope>NUCLEOTIDE SEQUENCE</scope>
    <source>
        <strain evidence="3">DH6</strain>
    </source>
</reference>
<dbReference type="InterPro" id="IPR050904">
    <property type="entry name" value="Adhesion/Biosynth-related"/>
</dbReference>
<comment type="caution">
    <text evidence="3">The sequence shown here is derived from an EMBL/GenBank/DDBJ whole genome shotgun (WGS) entry which is preliminary data.</text>
</comment>
<keyword evidence="4" id="KW-1185">Reference proteome</keyword>
<dbReference type="Pfam" id="PF02469">
    <property type="entry name" value="Fasciclin"/>
    <property type="match status" value="1"/>
</dbReference>
<dbReference type="EMBL" id="JADWYR010000002">
    <property type="protein sequence ID" value="MBG9378202.1"/>
    <property type="molecule type" value="Genomic_DNA"/>
</dbReference>
<protein>
    <submittedName>
        <fullName evidence="3">Fasciclin domain-containing protein</fullName>
    </submittedName>
</protein>
<keyword evidence="1" id="KW-0732">Signal</keyword>
<gene>
    <name evidence="3" type="ORF">I5907_18330</name>
</gene>
<dbReference type="PANTHER" id="PTHR10900:SF77">
    <property type="entry name" value="FI19380P1"/>
    <property type="match status" value="1"/>
</dbReference>
<organism evidence="3 4">
    <name type="scientific">Panacibacter microcysteis</name>
    <dbReference type="NCBI Taxonomy" id="2793269"/>
    <lineage>
        <taxon>Bacteria</taxon>
        <taxon>Pseudomonadati</taxon>
        <taxon>Bacteroidota</taxon>
        <taxon>Chitinophagia</taxon>
        <taxon>Chitinophagales</taxon>
        <taxon>Chitinophagaceae</taxon>
        <taxon>Panacibacter</taxon>
    </lineage>
</organism>
<feature type="chain" id="PRO_5037296385" evidence="1">
    <location>
        <begin position="23"/>
        <end position="171"/>
    </location>
</feature>
<feature type="domain" description="FAS1" evidence="2">
    <location>
        <begin position="24"/>
        <end position="168"/>
    </location>
</feature>
<dbReference type="GO" id="GO:0005615">
    <property type="term" value="C:extracellular space"/>
    <property type="evidence" value="ECO:0007669"/>
    <property type="project" value="TreeGrafter"/>
</dbReference>
<dbReference type="InterPro" id="IPR036378">
    <property type="entry name" value="FAS1_dom_sf"/>
</dbReference>
<proteinExistence type="predicted"/>
<dbReference type="SMART" id="SM00554">
    <property type="entry name" value="FAS1"/>
    <property type="match status" value="1"/>
</dbReference>
<name>A0A931MCR7_9BACT</name>
<dbReference type="AlphaFoldDB" id="A0A931MCR7"/>
<accession>A0A931MCR7</accession>
<feature type="signal peptide" evidence="1">
    <location>
        <begin position="1"/>
        <end position="22"/>
    </location>
</feature>
<dbReference type="Gene3D" id="2.30.180.10">
    <property type="entry name" value="FAS1 domain"/>
    <property type="match status" value="1"/>
</dbReference>
<evidence type="ECO:0000313" key="3">
    <source>
        <dbReference type="EMBL" id="MBG9378202.1"/>
    </source>
</evidence>
<dbReference type="InterPro" id="IPR000782">
    <property type="entry name" value="FAS1_domain"/>
</dbReference>
<dbReference type="PROSITE" id="PS50213">
    <property type="entry name" value="FAS1"/>
    <property type="match status" value="1"/>
</dbReference>
<dbReference type="FunFam" id="2.30.180.10:FF:000032">
    <property type="entry name" value="Fasciclin domain-containing protein, putative"/>
    <property type="match status" value="1"/>
</dbReference>
<dbReference type="Proteomes" id="UP000628448">
    <property type="component" value="Unassembled WGS sequence"/>
</dbReference>
<evidence type="ECO:0000313" key="4">
    <source>
        <dbReference type="Proteomes" id="UP000628448"/>
    </source>
</evidence>
<sequence>MKHLFKAGLLAFVMFTTVSAIAQSKDIVDVAAGSKAHTTLVAAVKAAGLVETLKGKGPFTVFAPTNDAFAKLPAGTVETLLKPENKAKLTSILTYHVVAGNLDAAAVMDAIKKGNGKAVLTTVNGQTLTAAIDNGKVKLTDENGGAAYVTATDLKASNGVIHVIDAVVLPK</sequence>
<dbReference type="SUPFAM" id="SSF82153">
    <property type="entry name" value="FAS1 domain"/>
    <property type="match status" value="1"/>
</dbReference>
<dbReference type="RefSeq" id="WP_196992245.1">
    <property type="nucleotide sequence ID" value="NZ_JADWYR010000002.1"/>
</dbReference>
<evidence type="ECO:0000259" key="2">
    <source>
        <dbReference type="PROSITE" id="PS50213"/>
    </source>
</evidence>